<proteinExistence type="predicted"/>
<protein>
    <submittedName>
        <fullName evidence="3">Reticulocyte-binding 2 like a</fullName>
    </submittedName>
</protein>
<feature type="region of interest" description="Disordered" evidence="2">
    <location>
        <begin position="299"/>
        <end position="367"/>
    </location>
</feature>
<comment type="caution">
    <text evidence="3">The sequence shown here is derived from an EMBL/GenBank/DDBJ whole genome shotgun (WGS) entry which is preliminary data.</text>
</comment>
<evidence type="ECO:0000313" key="4">
    <source>
        <dbReference type="Proteomes" id="UP000554235"/>
    </source>
</evidence>
<feature type="compositionally biased region" description="Pro residues" evidence="2">
    <location>
        <begin position="113"/>
        <end position="123"/>
    </location>
</feature>
<sequence length="367" mass="41342">MPSRKKDPARRKASNTRAKKATVQTDASSEDLTVTTNDDYYDDDDGPFDSASTSGLSNNQAPVPPVPKKANLQARTRSVPQPSRWADNSVGDEPVINNGMHSLSGPGRYRQQPPQPPQPPMPRPSTNSRPDMGYPSNDVQYHAVPDMYDMVPDPQAFKVMEQKAKDAEKQRENEALIRRDAEEAFHRRMEDMHKAQEEAKKEIKKARLEAEWAARDRLKAEKDSEEKESRRLKEFAEKLERDVRAKVELEKIAEMAEREAKAKQSEDLERLAKLKMLKSMDEIVVLAKKRVLNDVATQGELSVGATEEPGWLIERRNDTEGENNLSSAEHLGEKSRTSITRSNIPPRHATALTVRSASSASVRRPDV</sequence>
<reference evidence="3 4" key="1">
    <citation type="submission" date="2020-01" db="EMBL/GenBank/DDBJ databases">
        <title>Identification and distribution of gene clusters putatively required for synthesis of sphingolipid metabolism inhibitors in phylogenetically diverse species of the filamentous fungus Fusarium.</title>
        <authorList>
            <person name="Kim H.-S."/>
            <person name="Busman M."/>
            <person name="Brown D.W."/>
            <person name="Divon H."/>
            <person name="Uhlig S."/>
            <person name="Proctor R.H."/>
        </authorList>
    </citation>
    <scope>NUCLEOTIDE SEQUENCE [LARGE SCALE GENOMIC DNA]</scope>
    <source>
        <strain evidence="3 4">NRRL 20459</strain>
    </source>
</reference>
<feature type="compositionally biased region" description="Polar residues" evidence="2">
    <location>
        <begin position="22"/>
        <end position="37"/>
    </location>
</feature>
<gene>
    <name evidence="3" type="ORF">FALBO_6886</name>
</gene>
<keyword evidence="1" id="KW-0175">Coiled coil</keyword>
<feature type="compositionally biased region" description="Basic residues" evidence="2">
    <location>
        <begin position="7"/>
        <end position="20"/>
    </location>
</feature>
<evidence type="ECO:0000256" key="1">
    <source>
        <dbReference type="SAM" id="Coils"/>
    </source>
</evidence>
<name>A0A8H4PBC7_9HYPO</name>
<keyword evidence="4" id="KW-1185">Reference proteome</keyword>
<dbReference type="AlphaFoldDB" id="A0A8H4PBC7"/>
<dbReference type="OrthoDB" id="5093699at2759"/>
<organism evidence="3 4">
    <name type="scientific">Fusarium albosuccineum</name>
    <dbReference type="NCBI Taxonomy" id="1237068"/>
    <lineage>
        <taxon>Eukaryota</taxon>
        <taxon>Fungi</taxon>
        <taxon>Dikarya</taxon>
        <taxon>Ascomycota</taxon>
        <taxon>Pezizomycotina</taxon>
        <taxon>Sordariomycetes</taxon>
        <taxon>Hypocreomycetidae</taxon>
        <taxon>Hypocreales</taxon>
        <taxon>Nectriaceae</taxon>
        <taxon>Fusarium</taxon>
        <taxon>Fusarium decemcellulare species complex</taxon>
    </lineage>
</organism>
<evidence type="ECO:0000313" key="3">
    <source>
        <dbReference type="EMBL" id="KAF4466260.1"/>
    </source>
</evidence>
<feature type="compositionally biased region" description="Polar residues" evidence="2">
    <location>
        <begin position="50"/>
        <end position="61"/>
    </location>
</feature>
<accession>A0A8H4PBC7</accession>
<dbReference type="EMBL" id="JAADYS010000906">
    <property type="protein sequence ID" value="KAF4466260.1"/>
    <property type="molecule type" value="Genomic_DNA"/>
</dbReference>
<evidence type="ECO:0000256" key="2">
    <source>
        <dbReference type="SAM" id="MobiDB-lite"/>
    </source>
</evidence>
<feature type="coiled-coil region" evidence="1">
    <location>
        <begin position="164"/>
        <end position="266"/>
    </location>
</feature>
<feature type="region of interest" description="Disordered" evidence="2">
    <location>
        <begin position="1"/>
        <end position="140"/>
    </location>
</feature>
<dbReference type="Proteomes" id="UP000554235">
    <property type="component" value="Unassembled WGS sequence"/>
</dbReference>
<feature type="compositionally biased region" description="Low complexity" evidence="2">
    <location>
        <begin position="349"/>
        <end position="367"/>
    </location>
</feature>